<name>A0ABP0VAH3_9BRYO</name>
<comment type="caution">
    <text evidence="2">The sequence shown here is derived from an EMBL/GenBank/DDBJ whole genome shotgun (WGS) entry which is preliminary data.</text>
</comment>
<gene>
    <name evidence="2" type="ORF">CSSPJE1EN1_LOCUS25873</name>
</gene>
<evidence type="ECO:0000313" key="3">
    <source>
        <dbReference type="Proteomes" id="UP001497444"/>
    </source>
</evidence>
<organism evidence="2 3">
    <name type="scientific">Sphagnum jensenii</name>
    <dbReference type="NCBI Taxonomy" id="128206"/>
    <lineage>
        <taxon>Eukaryota</taxon>
        <taxon>Viridiplantae</taxon>
        <taxon>Streptophyta</taxon>
        <taxon>Embryophyta</taxon>
        <taxon>Bryophyta</taxon>
        <taxon>Sphagnophytina</taxon>
        <taxon>Sphagnopsida</taxon>
        <taxon>Sphagnales</taxon>
        <taxon>Sphagnaceae</taxon>
        <taxon>Sphagnum</taxon>
    </lineage>
</organism>
<reference evidence="2" key="1">
    <citation type="submission" date="2024-02" db="EMBL/GenBank/DDBJ databases">
        <authorList>
            <consortium name="ELIXIR-Norway"/>
            <consortium name="Elixir Norway"/>
        </authorList>
    </citation>
    <scope>NUCLEOTIDE SEQUENCE</scope>
</reference>
<dbReference type="EMBL" id="CAXAQS010000179">
    <property type="protein sequence ID" value="CAK9250495.1"/>
    <property type="molecule type" value="Genomic_DNA"/>
</dbReference>
<feature type="region of interest" description="Disordered" evidence="1">
    <location>
        <begin position="302"/>
        <end position="349"/>
    </location>
</feature>
<proteinExistence type="predicted"/>
<feature type="compositionally biased region" description="Polar residues" evidence="1">
    <location>
        <begin position="321"/>
        <end position="335"/>
    </location>
</feature>
<sequence length="349" mass="38909">MIFDQQTSGAVSIDIRGAKGPNAVTINGVYDPTEEICSGWPVYRKRGDPTKWLEFFVPSNKWYIKATSDRGRARGWMRLSADPAARPELCKSTCEVWDGNKWTSQQSVTIVTAKKRRDEDRKIGAERYSQAVAVDIRGAYGPSATSINGMYEPTSEICGGWPVYRKQGDPDKWLEYIVATNEWYVKPTADRGRAEGWMCLGSDPPSRPELSKGTCEVWDGDRWTIQTTVTVLTAVSGFESLLDVQIFCATQTKELQERLNASLKRAVRNLMNGQNNEKIEEGNRQLDQILADLDATLRKLQNAKDNEESNVVSPDGKATPSGASQSISNVGVTTNKNDRKHNNSNEFKS</sequence>
<evidence type="ECO:0000256" key="1">
    <source>
        <dbReference type="SAM" id="MobiDB-lite"/>
    </source>
</evidence>
<feature type="compositionally biased region" description="Basic and acidic residues" evidence="1">
    <location>
        <begin position="336"/>
        <end position="349"/>
    </location>
</feature>
<protein>
    <submittedName>
        <fullName evidence="2">Uncharacterized protein</fullName>
    </submittedName>
</protein>
<accession>A0ABP0VAH3</accession>
<dbReference type="Proteomes" id="UP001497444">
    <property type="component" value="Unassembled WGS sequence"/>
</dbReference>
<evidence type="ECO:0000313" key="2">
    <source>
        <dbReference type="EMBL" id="CAK9250495.1"/>
    </source>
</evidence>
<keyword evidence="3" id="KW-1185">Reference proteome</keyword>